<dbReference type="Proteomes" id="UP000717585">
    <property type="component" value="Unassembled WGS sequence"/>
</dbReference>
<feature type="region of interest" description="Disordered" evidence="2">
    <location>
        <begin position="1149"/>
        <end position="1205"/>
    </location>
</feature>
<feature type="region of interest" description="Disordered" evidence="2">
    <location>
        <begin position="34"/>
        <end position="60"/>
    </location>
</feature>
<comment type="caution">
    <text evidence="3">The sequence shown here is derived from an EMBL/GenBank/DDBJ whole genome shotgun (WGS) entry which is preliminary data.</text>
</comment>
<keyword evidence="4" id="KW-1185">Reference proteome</keyword>
<evidence type="ECO:0000256" key="1">
    <source>
        <dbReference type="SAM" id="Coils"/>
    </source>
</evidence>
<reference evidence="3" key="1">
    <citation type="submission" date="2021-05" db="EMBL/GenBank/DDBJ databases">
        <title>A free-living protist that lacks canonical eukaryotic 1 DNA replication and segregation systems.</title>
        <authorList>
            <person name="Salas-Leiva D.E."/>
            <person name="Tromer E.C."/>
            <person name="Curtis B.A."/>
            <person name="Jerlstrom-Hultqvist J."/>
            <person name="Kolisko M."/>
            <person name="Yi Z."/>
            <person name="Salas-Leiva J.S."/>
            <person name="Gallot-Lavallee L."/>
            <person name="Kops G.J.P.L."/>
            <person name="Archibald J.M."/>
            <person name="Simpson A.G.B."/>
            <person name="Roger A.J."/>
        </authorList>
    </citation>
    <scope>NUCLEOTIDE SEQUENCE</scope>
    <source>
        <strain evidence="3">BICM</strain>
    </source>
</reference>
<name>A0A8J6B585_9EUKA</name>
<sequence>MEPSLPITGNESHIYHRNGTFGLGTSLPKIFPNATPETIVSPPKTARNASPPRRVPVRGGNRLRTAPITRSMVSPRDSDMREISRLVTPRTRGGMTPKTGTPFTVRTNTLSHQAVAQALCLSSIHGSLKAAQSEAVVTAPPAVEGSVLGFLSAIYSTLEGRIVTQSDAATRVTRALAGTRMSELWHIDAPEDPDASELERTIVSSMADAGDIDVFPTVLEELTTRLRQTKILETDVLAEQLEAAFKTTKGPMAIDRVLRVSMDALGKLSDTAGHTSRHAKRAINICVEQLSTVSKRYRQLIGDLKADHEAQLGLLRDEISSLQVELKTERDTALAQKEADLELIESLNDRAASQEQQLTTLHIIAKENDVLGRIKQFGQEQQAASAQAFEMDLQHDRIRSLQDELLNLRQALAKKDAVIGHRDELVASLSSDINNLRKLLLQVYGTAPLDFMDPSNDKGGLLSGKAQLDEVSTDSIVGSGVWCFVPVDTEDPHRTEDIVRALSSGHYEVTADDSAGQPDLIVGGAEPPMTLSKSLLTERQAWEVERVKLLGQLMEIKGVDVKAAGTKFSGHLDPTNHDLLKQQWHAERMLLQKELAVQRERLSLDPTFQKRVYPIVRRFVPTLVETNPLPTPDRHNEWMWLHRLIHVLYAHISIRVRGQLNTVAYGTYSPVPSFTRMVWEFLVGKYDNAAPALVAVDLAQACEHHRAADRWIEIFAKFFDGERDISALIFFLHALQVSNDSCIGLAFPPAPETSHPAYIDVTRCSAVVKELFPAITSAQYALFMQAVNSASSQVPDREIAFILGRESLGERRLQLSVFLEMCIQQHLQGVRSKSDAVAKVFNAVDTEHDGALLFEPFKRMVEQLDPVLTVPQVLAAYTEALDRQHQQVHAGNAGDASTAMGVTCGSVLWVLHRLGSLTPYSRRAVVGMARLPDIPEQRGTSMVDVLAATVRKHIYPLANSVIKELGMVMSVHRAHDGGVLGVLKRASPFHGNVAVFTSYPHLTRALTEVSSRDFNCSILGTRASSVYLDDLPSIEAGLVEIICSLELELSSKGSPLRCISSANYCLSYITTAIGVVQGITGAVPVDIMTNAVETASKAIGQVSHATTLTLSSSEPGEYRSQAAKAVALSRSIIVVQGLMRSWLSRYRAHDESRGSDIDDDQAAVMLRRANRRKERQRERRERRDRTGPESRTEDSSDSDEELDAL</sequence>
<feature type="compositionally biased region" description="Acidic residues" evidence="2">
    <location>
        <begin position="1195"/>
        <end position="1205"/>
    </location>
</feature>
<dbReference type="EMBL" id="JAHDYR010000025">
    <property type="protein sequence ID" value="KAG9393137.1"/>
    <property type="molecule type" value="Genomic_DNA"/>
</dbReference>
<feature type="coiled-coil region" evidence="1">
    <location>
        <begin position="305"/>
        <end position="357"/>
    </location>
</feature>
<evidence type="ECO:0000256" key="2">
    <source>
        <dbReference type="SAM" id="MobiDB-lite"/>
    </source>
</evidence>
<evidence type="ECO:0000313" key="4">
    <source>
        <dbReference type="Proteomes" id="UP000717585"/>
    </source>
</evidence>
<organism evidence="3 4">
    <name type="scientific">Carpediemonas membranifera</name>
    <dbReference type="NCBI Taxonomy" id="201153"/>
    <lineage>
        <taxon>Eukaryota</taxon>
        <taxon>Metamonada</taxon>
        <taxon>Carpediemonas-like organisms</taxon>
        <taxon>Carpediemonas</taxon>
    </lineage>
</organism>
<dbReference type="AlphaFoldDB" id="A0A8J6B585"/>
<feature type="compositionally biased region" description="Basic and acidic residues" evidence="2">
    <location>
        <begin position="1175"/>
        <end position="1194"/>
    </location>
</feature>
<accession>A0A8J6B585</accession>
<evidence type="ECO:0000313" key="3">
    <source>
        <dbReference type="EMBL" id="KAG9393137.1"/>
    </source>
</evidence>
<gene>
    <name evidence="3" type="ORF">J8273_3266</name>
</gene>
<keyword evidence="1" id="KW-0175">Coiled coil</keyword>
<feature type="coiled-coil region" evidence="1">
    <location>
        <begin position="391"/>
        <end position="418"/>
    </location>
</feature>
<protein>
    <submittedName>
        <fullName evidence="3">Uncharacterized protein</fullName>
    </submittedName>
</protein>
<proteinExistence type="predicted"/>